<dbReference type="InterPro" id="IPR055357">
    <property type="entry name" value="LRR_At1g61320_AtMIF1"/>
</dbReference>
<reference evidence="2" key="1">
    <citation type="journal article" date="2014" name="Nat. Commun.">
        <title>The emerging biofuel crop Camelina sativa retains a highly undifferentiated hexaploid genome structure.</title>
        <authorList>
            <person name="Kagale S."/>
            <person name="Koh C."/>
            <person name="Nixon J."/>
            <person name="Bollina V."/>
            <person name="Clarke W.E."/>
            <person name="Tuteja R."/>
            <person name="Spillane C."/>
            <person name="Robinson S.J."/>
            <person name="Links M.G."/>
            <person name="Clarke C."/>
            <person name="Higgins E.E."/>
            <person name="Huebert T."/>
            <person name="Sharpe A.G."/>
            <person name="Parkin I.A."/>
        </authorList>
    </citation>
    <scope>NUCLEOTIDE SEQUENCE [LARGE SCALE GENOMIC DNA]</scope>
    <source>
        <strain evidence="2">cv. DH55</strain>
    </source>
</reference>
<reference evidence="3" key="2">
    <citation type="submission" date="2025-08" db="UniProtKB">
        <authorList>
            <consortium name="RefSeq"/>
        </authorList>
    </citation>
    <scope>IDENTIFICATION</scope>
    <source>
        <tissue evidence="3">Leaf</tissue>
    </source>
</reference>
<dbReference type="InterPro" id="IPR001810">
    <property type="entry name" value="F-box_dom"/>
</dbReference>
<dbReference type="Gene3D" id="1.20.1280.50">
    <property type="match status" value="1"/>
</dbReference>
<protein>
    <submittedName>
        <fullName evidence="3">F-box/LRR-repeat protein At3g03360-like</fullName>
    </submittedName>
</protein>
<dbReference type="PROSITE" id="PS50181">
    <property type="entry name" value="FBOX"/>
    <property type="match status" value="1"/>
</dbReference>
<sequence>MADNVGNGDSATTSSVRCPRNYFAHRRRKIKRGRVPRDDIDLISSLPDEILQVIISFISTKLAITTSVLSKRWRHILTLDGCNLKDKSFAKIISGSPLLETLRLYHCDELHHLDLSKSPRLKTLEIDSKVWLKGTRIDAPHLHYLRLRLTDSMFPYTLVDVSSLTEAEIHTDASSDPIKIVDHCLQTLEKLQNVEKLTFGERFLKILSRAELLGYPSPKFKAKVLTLNKTTISQYVISGVVRLLQHSPELKKLTLRTMDCDAIRGYVDNYLDSYTWIPYQCSESWVFGDVKSRDVETEHVALFMELVLKTTKTLEKMVIRLGPYRSERGVEELRQMVPMLSHDNDVSIVLIATKRWIRESSKW</sequence>
<name>A0ABM0SLF7_CAMSA</name>
<dbReference type="Pfam" id="PF23622">
    <property type="entry name" value="LRR_At1g61320_AtMIF1"/>
    <property type="match status" value="1"/>
</dbReference>
<dbReference type="InterPro" id="IPR053781">
    <property type="entry name" value="F-box_AtFBL13-like"/>
</dbReference>
<dbReference type="Gene3D" id="3.80.10.10">
    <property type="entry name" value="Ribonuclease Inhibitor"/>
    <property type="match status" value="1"/>
</dbReference>
<dbReference type="SUPFAM" id="SSF52047">
    <property type="entry name" value="RNI-like"/>
    <property type="match status" value="1"/>
</dbReference>
<gene>
    <name evidence="3" type="primary">LOC104699342</name>
</gene>
<evidence type="ECO:0000313" key="2">
    <source>
        <dbReference type="Proteomes" id="UP000694864"/>
    </source>
</evidence>
<dbReference type="PANTHER" id="PTHR34223">
    <property type="entry name" value="OS11G0201299 PROTEIN"/>
    <property type="match status" value="1"/>
</dbReference>
<evidence type="ECO:0000259" key="1">
    <source>
        <dbReference type="PROSITE" id="PS50181"/>
    </source>
</evidence>
<dbReference type="InterPro" id="IPR032675">
    <property type="entry name" value="LRR_dom_sf"/>
</dbReference>
<dbReference type="RefSeq" id="XP_010412963.1">
    <property type="nucleotide sequence ID" value="XM_010414661.1"/>
</dbReference>
<dbReference type="InterPro" id="IPR036047">
    <property type="entry name" value="F-box-like_dom_sf"/>
</dbReference>
<evidence type="ECO:0000313" key="3">
    <source>
        <dbReference type="RefSeq" id="XP_010412963.1"/>
    </source>
</evidence>
<dbReference type="GeneID" id="104699342"/>
<dbReference type="InterPro" id="IPR053197">
    <property type="entry name" value="F-box_SCFL_complex_component"/>
</dbReference>
<proteinExistence type="predicted"/>
<accession>A0ABM0SLF7</accession>
<feature type="domain" description="F-box" evidence="1">
    <location>
        <begin position="40"/>
        <end position="92"/>
    </location>
</feature>
<organism evidence="2 3">
    <name type="scientific">Camelina sativa</name>
    <name type="common">False flax</name>
    <name type="synonym">Myagrum sativum</name>
    <dbReference type="NCBI Taxonomy" id="90675"/>
    <lineage>
        <taxon>Eukaryota</taxon>
        <taxon>Viridiplantae</taxon>
        <taxon>Streptophyta</taxon>
        <taxon>Embryophyta</taxon>
        <taxon>Tracheophyta</taxon>
        <taxon>Spermatophyta</taxon>
        <taxon>Magnoliopsida</taxon>
        <taxon>eudicotyledons</taxon>
        <taxon>Gunneridae</taxon>
        <taxon>Pentapetalae</taxon>
        <taxon>rosids</taxon>
        <taxon>malvids</taxon>
        <taxon>Brassicales</taxon>
        <taxon>Brassicaceae</taxon>
        <taxon>Camelineae</taxon>
        <taxon>Camelina</taxon>
    </lineage>
</organism>
<dbReference type="Proteomes" id="UP000694864">
    <property type="component" value="Chromosome 6"/>
</dbReference>
<dbReference type="CDD" id="cd22160">
    <property type="entry name" value="F-box_AtFBL13-like"/>
    <property type="match status" value="1"/>
</dbReference>
<dbReference type="SUPFAM" id="SSF81383">
    <property type="entry name" value="F-box domain"/>
    <property type="match status" value="1"/>
</dbReference>
<keyword evidence="2" id="KW-1185">Reference proteome</keyword>